<dbReference type="GO" id="GO:0003677">
    <property type="term" value="F:DNA binding"/>
    <property type="evidence" value="ECO:0007669"/>
    <property type="project" value="InterPro"/>
</dbReference>
<dbReference type="InterPro" id="IPR047952">
    <property type="entry name" value="Transpos_IS4"/>
</dbReference>
<protein>
    <submittedName>
        <fullName evidence="3">IS4 family transposase</fullName>
    </submittedName>
</protein>
<comment type="caution">
    <text evidence="3">The sequence shown here is derived from an EMBL/GenBank/DDBJ whole genome shotgun (WGS) entry which is preliminary data.</text>
</comment>
<reference evidence="3" key="1">
    <citation type="submission" date="2020-12" db="EMBL/GenBank/DDBJ databases">
        <title>Genomic characterization of non-nitrogen-fixing Frankia strains.</title>
        <authorList>
            <person name="Carlos-Shanley C."/>
            <person name="Guerra T."/>
            <person name="Hahn D."/>
        </authorList>
    </citation>
    <scope>NUCLEOTIDE SEQUENCE</scope>
    <source>
        <strain evidence="3">CN6</strain>
    </source>
</reference>
<sequence length="393" mass="42886">MAGSVPELSGLGVLTWMYPPGLVDRVVAACGRTEQRTRLLPARLTVYFVLALALFSPAPYLEVLRQLTEGLRGMGLWGSWRLPVKSSLFRARDRLGSQPLRMLFAATAGPVGPVGMPGVFWRGLRLMAVDGTCWDVADTAVNEAAFGRPGTTRGQGRAAFPQVRMVALAESGTHALCDAEIAGCRVGETVLAGRLTRSVAPGMLVLADREFLGVPLWQAFTATGAHLLWRVPANRILEVEQVLADGSWLSRMYAAGDRPGRRRPTRVRVLAYHLDDPGRPGRQEGYRLVTDLLDSTAYPAAELAVLYTQRWEEETTLAEIKRYQRGAGVVLASKTPEGVRQQVWAHLLVHRALRALMCQTARSAGVDCDRLSFTDTLRAVRRSVTAAAGVFSP</sequence>
<name>A0A937UN35_9ACTN</name>
<dbReference type="Pfam" id="PF13006">
    <property type="entry name" value="Nterm_IS4"/>
    <property type="match status" value="1"/>
</dbReference>
<dbReference type="RefSeq" id="WP_203008507.1">
    <property type="nucleotide sequence ID" value="NZ_JADWYU010000357.1"/>
</dbReference>
<dbReference type="PANTHER" id="PTHR37529:SF1">
    <property type="entry name" value="TRANSPOSASE INSG FOR INSERTION SEQUENCE ELEMENT IS4-RELATED"/>
    <property type="match status" value="1"/>
</dbReference>
<evidence type="ECO:0000313" key="4">
    <source>
        <dbReference type="Proteomes" id="UP000604475"/>
    </source>
</evidence>
<evidence type="ECO:0000313" key="3">
    <source>
        <dbReference type="EMBL" id="MBL7625845.1"/>
    </source>
</evidence>
<dbReference type="Proteomes" id="UP000604475">
    <property type="component" value="Unassembled WGS sequence"/>
</dbReference>
<dbReference type="PANTHER" id="PTHR37529">
    <property type="entry name" value="TRANSPOSASE INSG FOR INSERTION SEQUENCE ELEMENT IS4-RELATED"/>
    <property type="match status" value="1"/>
</dbReference>
<dbReference type="Pfam" id="PF01609">
    <property type="entry name" value="DDE_Tnp_1"/>
    <property type="match status" value="1"/>
</dbReference>
<dbReference type="GO" id="GO:0004803">
    <property type="term" value="F:transposase activity"/>
    <property type="evidence" value="ECO:0007669"/>
    <property type="project" value="InterPro"/>
</dbReference>
<accession>A0A937UN35</accession>
<dbReference type="EMBL" id="JAEACQ010000092">
    <property type="protein sequence ID" value="MBL7625845.1"/>
    <property type="molecule type" value="Genomic_DNA"/>
</dbReference>
<dbReference type="NCBIfam" id="NF033592">
    <property type="entry name" value="transpos_IS4_1"/>
    <property type="match status" value="1"/>
</dbReference>
<dbReference type="InterPro" id="IPR012337">
    <property type="entry name" value="RNaseH-like_sf"/>
</dbReference>
<organism evidence="3 4">
    <name type="scientific">Frankia nepalensis</name>
    <dbReference type="NCBI Taxonomy" id="1836974"/>
    <lineage>
        <taxon>Bacteria</taxon>
        <taxon>Bacillati</taxon>
        <taxon>Actinomycetota</taxon>
        <taxon>Actinomycetes</taxon>
        <taxon>Frankiales</taxon>
        <taxon>Frankiaceae</taxon>
        <taxon>Frankia</taxon>
    </lineage>
</organism>
<feature type="domain" description="Transposase IS4 N-terminal" evidence="2">
    <location>
        <begin position="11"/>
        <end position="105"/>
    </location>
</feature>
<dbReference type="InterPro" id="IPR002559">
    <property type="entry name" value="Transposase_11"/>
</dbReference>
<dbReference type="InterPro" id="IPR024473">
    <property type="entry name" value="Transposases_IS4_N"/>
</dbReference>
<dbReference type="AlphaFoldDB" id="A0A937UN35"/>
<feature type="domain" description="Transposase IS4-like" evidence="1">
    <location>
        <begin position="123"/>
        <end position="349"/>
    </location>
</feature>
<dbReference type="SUPFAM" id="SSF53098">
    <property type="entry name" value="Ribonuclease H-like"/>
    <property type="match status" value="1"/>
</dbReference>
<proteinExistence type="predicted"/>
<evidence type="ECO:0000259" key="2">
    <source>
        <dbReference type="Pfam" id="PF13006"/>
    </source>
</evidence>
<evidence type="ECO:0000259" key="1">
    <source>
        <dbReference type="Pfam" id="PF01609"/>
    </source>
</evidence>
<gene>
    <name evidence="3" type="ORF">I7412_01345</name>
</gene>
<keyword evidence="4" id="KW-1185">Reference proteome</keyword>
<dbReference type="GO" id="GO:0006313">
    <property type="term" value="P:DNA transposition"/>
    <property type="evidence" value="ECO:0007669"/>
    <property type="project" value="InterPro"/>
</dbReference>